<dbReference type="GO" id="GO:0004713">
    <property type="term" value="F:protein tyrosine kinase activity"/>
    <property type="evidence" value="ECO:0007669"/>
    <property type="project" value="TreeGrafter"/>
</dbReference>
<protein>
    <submittedName>
        <fullName evidence="4">Polysaccharide chain length determinant protein, PEP-CTERM locus subfamily</fullName>
    </submittedName>
</protein>
<dbReference type="EMBL" id="FOVF01000002">
    <property type="protein sequence ID" value="SFN00370.1"/>
    <property type="molecule type" value="Genomic_DNA"/>
</dbReference>
<evidence type="ECO:0000256" key="3">
    <source>
        <dbReference type="SAM" id="Phobius"/>
    </source>
</evidence>
<dbReference type="InterPro" id="IPR050445">
    <property type="entry name" value="Bact_polysacc_biosynth/exp"/>
</dbReference>
<evidence type="ECO:0000256" key="1">
    <source>
        <dbReference type="SAM" id="Coils"/>
    </source>
</evidence>
<keyword evidence="1" id="KW-0175">Coiled coil</keyword>
<keyword evidence="3" id="KW-1133">Transmembrane helix</keyword>
<accession>A0A1I4VGV6</accession>
<keyword evidence="3" id="KW-0472">Membrane</keyword>
<gene>
    <name evidence="4" type="ORF">SAMN05216289_10272</name>
</gene>
<proteinExistence type="predicted"/>
<dbReference type="AlphaFoldDB" id="A0A1I4VGV6"/>
<dbReference type="PANTHER" id="PTHR32309">
    <property type="entry name" value="TYROSINE-PROTEIN KINASE"/>
    <property type="match status" value="1"/>
</dbReference>
<name>A0A1I4VGV6_9GAMM</name>
<feature type="transmembrane region" description="Helical" evidence="3">
    <location>
        <begin position="489"/>
        <end position="508"/>
    </location>
</feature>
<feature type="transmembrane region" description="Helical" evidence="3">
    <location>
        <begin position="425"/>
        <end position="448"/>
    </location>
</feature>
<evidence type="ECO:0000313" key="4">
    <source>
        <dbReference type="EMBL" id="SFN00370.1"/>
    </source>
</evidence>
<sequence length="513" mass="58277">MNTEMAPIAEMLPEFAREARRYRIALSLIFAAIALSGLVVGILWPRTYVSSTTILAQSSDIIQPLLEGRAVATGVTDRAGIARQVIYNRKILQDALEVGGWMKERPSVLMQDRLMEQIKGRTTITSPRPELIQITYRDSDPHRTFAITQRFAEKFIEESIATKERESRDAFEFIDSQVQDYHKKLTNAEEGLLKYRSEHADAQPGSATDANARISALRTQVEQARMNLMEQQSRESALVAQLSGESEVTAVQTRASLYRAQLIELQAQLDRLLLTYTEQYPDVVRTRLQMQDIQRQLEDEEKRRSTNTGASQTPFDNAQFNPLYQELKQRLAELRREIAANRSRMSTSEAMLNAELDRSRRIAASEGALAELTRDYEVNRDIYQDLLRRRENARVSMVMDEEQRGLTFRIQDPAILPLRPSGLRLMHFAGAGLALSVLVPLGLLFVLIRFDPRVRSARQLERATGLNVLATVPVYATSRERLRNRARTALAMFVVVGVIAAFGFTYWIRQVTG</sequence>
<keyword evidence="5" id="KW-1185">Reference proteome</keyword>
<dbReference type="InterPro" id="IPR014345">
    <property type="entry name" value="XrtA_polysacc_chain"/>
</dbReference>
<dbReference type="PANTHER" id="PTHR32309:SF13">
    <property type="entry name" value="FERRIC ENTEROBACTIN TRANSPORT PROTEIN FEPE"/>
    <property type="match status" value="1"/>
</dbReference>
<feature type="transmembrane region" description="Helical" evidence="3">
    <location>
        <begin position="24"/>
        <end position="44"/>
    </location>
</feature>
<feature type="compositionally biased region" description="Polar residues" evidence="2">
    <location>
        <begin position="306"/>
        <end position="319"/>
    </location>
</feature>
<dbReference type="STRING" id="578942.SAMN05216289_10272"/>
<dbReference type="Proteomes" id="UP000198575">
    <property type="component" value="Unassembled WGS sequence"/>
</dbReference>
<reference evidence="4 5" key="1">
    <citation type="submission" date="2016-10" db="EMBL/GenBank/DDBJ databases">
        <authorList>
            <person name="de Groot N.N."/>
        </authorList>
    </citation>
    <scope>NUCLEOTIDE SEQUENCE [LARGE SCALE GENOMIC DNA]</scope>
    <source>
        <strain evidence="4 5">CGMCC 1.7659</strain>
    </source>
</reference>
<evidence type="ECO:0000313" key="5">
    <source>
        <dbReference type="Proteomes" id="UP000198575"/>
    </source>
</evidence>
<dbReference type="NCBIfam" id="TIGR03007">
    <property type="entry name" value="pepcterm_ChnLen"/>
    <property type="match status" value="1"/>
</dbReference>
<feature type="region of interest" description="Disordered" evidence="2">
    <location>
        <begin position="296"/>
        <end position="319"/>
    </location>
</feature>
<dbReference type="RefSeq" id="WP_245778763.1">
    <property type="nucleotide sequence ID" value="NZ_FOVF01000002.1"/>
</dbReference>
<keyword evidence="3" id="KW-0812">Transmembrane</keyword>
<evidence type="ECO:0000256" key="2">
    <source>
        <dbReference type="SAM" id="MobiDB-lite"/>
    </source>
</evidence>
<dbReference type="GO" id="GO:0005886">
    <property type="term" value="C:plasma membrane"/>
    <property type="evidence" value="ECO:0007669"/>
    <property type="project" value="TreeGrafter"/>
</dbReference>
<organism evidence="4 5">
    <name type="scientific">Dokdonella immobilis</name>
    <dbReference type="NCBI Taxonomy" id="578942"/>
    <lineage>
        <taxon>Bacteria</taxon>
        <taxon>Pseudomonadati</taxon>
        <taxon>Pseudomonadota</taxon>
        <taxon>Gammaproteobacteria</taxon>
        <taxon>Lysobacterales</taxon>
        <taxon>Rhodanobacteraceae</taxon>
        <taxon>Dokdonella</taxon>
    </lineage>
</organism>
<feature type="coiled-coil region" evidence="1">
    <location>
        <begin position="207"/>
        <end position="234"/>
    </location>
</feature>